<dbReference type="RefSeq" id="WP_377314915.1">
    <property type="nucleotide sequence ID" value="NZ_JBHUIY010000006.1"/>
</dbReference>
<dbReference type="Proteomes" id="UP001597296">
    <property type="component" value="Unassembled WGS sequence"/>
</dbReference>
<reference evidence="3" key="1">
    <citation type="journal article" date="2019" name="Int. J. Syst. Evol. Microbiol.">
        <title>The Global Catalogue of Microorganisms (GCM) 10K type strain sequencing project: providing services to taxonomists for standard genome sequencing and annotation.</title>
        <authorList>
            <consortium name="The Broad Institute Genomics Platform"/>
            <consortium name="The Broad Institute Genome Sequencing Center for Infectious Disease"/>
            <person name="Wu L."/>
            <person name="Ma J."/>
        </authorList>
    </citation>
    <scope>NUCLEOTIDE SEQUENCE [LARGE SCALE GENOMIC DNA]</scope>
    <source>
        <strain evidence="3">KCTC 15012</strain>
    </source>
</reference>
<sequence>MANSVNGYVTIQVGVANGQRRLPPSGTLSETERNRQAKRLRKEGYSYRRIAAALGMSYAAVCHLLDGEEGRAPVTPLSYRPPSPPPSPPVPAGIAVAPPPDSLPTGTARLEEMAAEIHQLRQRLDLVLAQNEGQRQGLARLERTLVATVQSENRALGERITGSVRSLLERLMPAALRARAAAGEGCGDEPG</sequence>
<proteinExistence type="predicted"/>
<dbReference type="EMBL" id="JBHUIY010000006">
    <property type="protein sequence ID" value="MFD2233134.1"/>
    <property type="molecule type" value="Genomic_DNA"/>
</dbReference>
<accession>A0ABW5C725</accession>
<protein>
    <submittedName>
        <fullName evidence="2">Helix-turn-helix domain-containing protein</fullName>
    </submittedName>
</protein>
<keyword evidence="3" id="KW-1185">Reference proteome</keyword>
<evidence type="ECO:0000313" key="3">
    <source>
        <dbReference type="Proteomes" id="UP001597296"/>
    </source>
</evidence>
<name>A0ABW5C725_9PROT</name>
<gene>
    <name evidence="2" type="ORF">ACFSNB_04890</name>
</gene>
<feature type="region of interest" description="Disordered" evidence="1">
    <location>
        <begin position="78"/>
        <end position="101"/>
    </location>
</feature>
<feature type="compositionally biased region" description="Pro residues" evidence="1">
    <location>
        <begin position="79"/>
        <end position="101"/>
    </location>
</feature>
<comment type="caution">
    <text evidence="2">The sequence shown here is derived from an EMBL/GenBank/DDBJ whole genome shotgun (WGS) entry which is preliminary data.</text>
</comment>
<evidence type="ECO:0000256" key="1">
    <source>
        <dbReference type="SAM" id="MobiDB-lite"/>
    </source>
</evidence>
<evidence type="ECO:0000313" key="2">
    <source>
        <dbReference type="EMBL" id="MFD2233134.1"/>
    </source>
</evidence>
<organism evidence="2 3">
    <name type="scientific">Phaeospirillum tilakii</name>
    <dbReference type="NCBI Taxonomy" id="741673"/>
    <lineage>
        <taxon>Bacteria</taxon>
        <taxon>Pseudomonadati</taxon>
        <taxon>Pseudomonadota</taxon>
        <taxon>Alphaproteobacteria</taxon>
        <taxon>Rhodospirillales</taxon>
        <taxon>Rhodospirillaceae</taxon>
        <taxon>Phaeospirillum</taxon>
    </lineage>
</organism>